<dbReference type="EMBL" id="FQZL01000014">
    <property type="protein sequence ID" value="SHJ25217.1"/>
    <property type="molecule type" value="Genomic_DNA"/>
</dbReference>
<dbReference type="Proteomes" id="UP000184052">
    <property type="component" value="Unassembled WGS sequence"/>
</dbReference>
<keyword evidence="2" id="KW-1185">Reference proteome</keyword>
<organism evidence="1 2">
    <name type="scientific">Dethiosulfatibacter aminovorans DSM 17477</name>
    <dbReference type="NCBI Taxonomy" id="1121476"/>
    <lineage>
        <taxon>Bacteria</taxon>
        <taxon>Bacillati</taxon>
        <taxon>Bacillota</taxon>
        <taxon>Tissierellia</taxon>
        <taxon>Dethiosulfatibacter</taxon>
    </lineage>
</organism>
<accession>A0A1M6HSV7</accession>
<proteinExistence type="predicted"/>
<gene>
    <name evidence="1" type="ORF">SAMN02745751_02092</name>
</gene>
<dbReference type="AlphaFoldDB" id="A0A1M6HSV7"/>
<dbReference type="RefSeq" id="WP_175548546.1">
    <property type="nucleotide sequence ID" value="NZ_FQZL01000014.1"/>
</dbReference>
<evidence type="ECO:0000313" key="1">
    <source>
        <dbReference type="EMBL" id="SHJ25217.1"/>
    </source>
</evidence>
<sequence>MNKCVKDNKFDVAKLKFKACGTVTCIHNIDNKCMLKKCELYERAFRQEY</sequence>
<evidence type="ECO:0000313" key="2">
    <source>
        <dbReference type="Proteomes" id="UP000184052"/>
    </source>
</evidence>
<reference evidence="1 2" key="1">
    <citation type="submission" date="2016-11" db="EMBL/GenBank/DDBJ databases">
        <authorList>
            <person name="Jaros S."/>
            <person name="Januszkiewicz K."/>
            <person name="Wedrychowicz H."/>
        </authorList>
    </citation>
    <scope>NUCLEOTIDE SEQUENCE [LARGE SCALE GENOMIC DNA]</scope>
    <source>
        <strain evidence="1 2">DSM 17477</strain>
    </source>
</reference>
<name>A0A1M6HSV7_9FIRM</name>
<protein>
    <submittedName>
        <fullName evidence="1">Uncharacterized protein</fullName>
    </submittedName>
</protein>